<dbReference type="SUPFAM" id="SSF53659">
    <property type="entry name" value="Isocitrate/Isopropylmalate dehydrogenase-like"/>
    <property type="match status" value="1"/>
</dbReference>
<dbReference type="RefSeq" id="WP_044218457.1">
    <property type="nucleotide sequence ID" value="NZ_CAKZLC010000171.1"/>
</dbReference>
<proteinExistence type="predicted"/>
<evidence type="ECO:0000313" key="5">
    <source>
        <dbReference type="EMBL" id="KGE88674.1"/>
    </source>
</evidence>
<keyword evidence="2" id="KW-0560">Oxidoreductase</keyword>
<dbReference type="Gene3D" id="3.40.718.10">
    <property type="entry name" value="Isopropylmalate Dehydrogenase"/>
    <property type="match status" value="1"/>
</dbReference>
<dbReference type="GO" id="GO:0016491">
    <property type="term" value="F:oxidoreductase activity"/>
    <property type="evidence" value="ECO:0007669"/>
    <property type="project" value="UniProtKB-KW"/>
</dbReference>
<reference evidence="5 6" key="1">
    <citation type="journal article" date="2014" name="Int. J. Syst. Evol. Microbiol.">
        <title>Phaeodactylibacter xiamenensis gen. nov., sp. nov., a member of the family Saprospiraceae isolated from the marine alga Phaeodactylum tricornutum.</title>
        <authorList>
            <person name="Chen Z.Jr."/>
            <person name="Lei X."/>
            <person name="Lai Q."/>
            <person name="Li Y."/>
            <person name="Zhang B."/>
            <person name="Zhang J."/>
            <person name="Zhang H."/>
            <person name="Yang L."/>
            <person name="Zheng W."/>
            <person name="Tian Y."/>
            <person name="Yu Z."/>
            <person name="Xu H.Jr."/>
            <person name="Zheng T."/>
        </authorList>
    </citation>
    <scope>NUCLEOTIDE SEQUENCE [LARGE SCALE GENOMIC DNA]</scope>
    <source>
        <strain evidence="5 6">KD52</strain>
    </source>
</reference>
<comment type="caution">
    <text evidence="5">The sequence shown here is derived from an EMBL/GenBank/DDBJ whole genome shotgun (WGS) entry which is preliminary data.</text>
</comment>
<evidence type="ECO:0000256" key="4">
    <source>
        <dbReference type="SAM" id="MobiDB-lite"/>
    </source>
</evidence>
<dbReference type="EMBL" id="JPOS01000018">
    <property type="protein sequence ID" value="KGE88674.1"/>
    <property type="molecule type" value="Genomic_DNA"/>
</dbReference>
<dbReference type="STRING" id="1524460.IX84_08395"/>
<dbReference type="AlphaFoldDB" id="A0A098S7X4"/>
<keyword evidence="6" id="KW-1185">Reference proteome</keyword>
<sequence length="360" mass="39387">MSKLKIGLSIGDINGIGLEVILKTFLNGQMFNQCTPMVYGSSKVVSYHKNIIEGNIEFHALRPGDRPQEGKLNVVNCWNENVNITLGKATELGGQYAGRSLEAAVQALKAGEIDALVTAPINKEAMKLAQFPFPGHTEYLARELDRGEHLMLMVNDGLRIGLATNHLPLRDVADAIDKNVVKRKVEVMEESLRVDFGIERPTIAVLGLNPHASDGGVIGSEEEAFIRPAIVELKKKGMMVLGPFPADGFFGAGHHAKFDGILAMYHDQGLTPFKALSFGNGVNYTAGLTHIRTSPDHGTAYDLAGKDEADPASFRQAVYEAIDIARNRKQYLELHENAMRDLQKPADIEGEDEVLTEDEN</sequence>
<protein>
    <submittedName>
        <fullName evidence="5">4-hydroxythreonine-4-phosphate dehydrogenase</fullName>
    </submittedName>
</protein>
<dbReference type="InterPro" id="IPR005255">
    <property type="entry name" value="PdxA_fam"/>
</dbReference>
<keyword evidence="3" id="KW-0520">NAD</keyword>
<gene>
    <name evidence="5" type="ORF">IX84_08395</name>
</gene>
<dbReference type="PANTHER" id="PTHR30004:SF6">
    <property type="entry name" value="D-THREONATE 4-PHOSPHATE DEHYDROGENASE"/>
    <property type="match status" value="1"/>
</dbReference>
<dbReference type="Pfam" id="PF04166">
    <property type="entry name" value="PdxA"/>
    <property type="match status" value="1"/>
</dbReference>
<dbReference type="PANTHER" id="PTHR30004">
    <property type="entry name" value="4-HYDROXYTHREONINE-4-PHOSPHATE DEHYDROGENASE"/>
    <property type="match status" value="1"/>
</dbReference>
<accession>A0A098S7X4</accession>
<dbReference type="OrthoDB" id="9801783at2"/>
<dbReference type="GO" id="GO:0051287">
    <property type="term" value="F:NAD binding"/>
    <property type="evidence" value="ECO:0007669"/>
    <property type="project" value="InterPro"/>
</dbReference>
<organism evidence="5 6">
    <name type="scientific">Phaeodactylibacter xiamenensis</name>
    <dbReference type="NCBI Taxonomy" id="1524460"/>
    <lineage>
        <taxon>Bacteria</taxon>
        <taxon>Pseudomonadati</taxon>
        <taxon>Bacteroidota</taxon>
        <taxon>Saprospiria</taxon>
        <taxon>Saprospirales</taxon>
        <taxon>Haliscomenobacteraceae</taxon>
        <taxon>Phaeodactylibacter</taxon>
    </lineage>
</organism>
<dbReference type="GO" id="GO:0046872">
    <property type="term" value="F:metal ion binding"/>
    <property type="evidence" value="ECO:0007669"/>
    <property type="project" value="UniProtKB-KW"/>
</dbReference>
<keyword evidence="1" id="KW-0479">Metal-binding</keyword>
<name>A0A098S7X4_9BACT</name>
<dbReference type="Proteomes" id="UP000029736">
    <property type="component" value="Unassembled WGS sequence"/>
</dbReference>
<feature type="region of interest" description="Disordered" evidence="4">
    <location>
        <begin position="341"/>
        <end position="360"/>
    </location>
</feature>
<feature type="compositionally biased region" description="Acidic residues" evidence="4">
    <location>
        <begin position="348"/>
        <end position="360"/>
    </location>
</feature>
<evidence type="ECO:0000313" key="6">
    <source>
        <dbReference type="Proteomes" id="UP000029736"/>
    </source>
</evidence>
<evidence type="ECO:0000256" key="2">
    <source>
        <dbReference type="ARBA" id="ARBA00023002"/>
    </source>
</evidence>
<evidence type="ECO:0000256" key="1">
    <source>
        <dbReference type="ARBA" id="ARBA00022723"/>
    </source>
</evidence>
<evidence type="ECO:0000256" key="3">
    <source>
        <dbReference type="ARBA" id="ARBA00023027"/>
    </source>
</evidence>
<dbReference type="NCBIfam" id="TIGR00557">
    <property type="entry name" value="pdxA"/>
    <property type="match status" value="1"/>
</dbReference>